<evidence type="ECO:0000259" key="2">
    <source>
        <dbReference type="Pfam" id="PF05292"/>
    </source>
</evidence>
<evidence type="ECO:0000256" key="1">
    <source>
        <dbReference type="SAM" id="Coils"/>
    </source>
</evidence>
<dbReference type="PANTHER" id="PTHR28641:SF1">
    <property type="entry name" value="MALONYL-COA DECARBOXYLASE, MITOCHONDRIAL"/>
    <property type="match status" value="1"/>
</dbReference>
<dbReference type="GO" id="GO:0006633">
    <property type="term" value="P:fatty acid biosynthetic process"/>
    <property type="evidence" value="ECO:0007669"/>
    <property type="project" value="InterPro"/>
</dbReference>
<dbReference type="InterPro" id="IPR035372">
    <property type="entry name" value="MCD_N"/>
</dbReference>
<dbReference type="InterPro" id="IPR038917">
    <property type="entry name" value="Malonyl_CoA_deC"/>
</dbReference>
<dbReference type="Gene3D" id="3.40.630.150">
    <property type="entry name" value="Malonyl-CoA decarboxylase, catalytic domain"/>
    <property type="match status" value="1"/>
</dbReference>
<accession>A0A507CMV6</accession>
<dbReference type="Proteomes" id="UP000320475">
    <property type="component" value="Unassembled WGS sequence"/>
</dbReference>
<dbReference type="GO" id="GO:2001294">
    <property type="term" value="P:malonyl-CoA catabolic process"/>
    <property type="evidence" value="ECO:0007669"/>
    <property type="project" value="TreeGrafter"/>
</dbReference>
<protein>
    <submittedName>
        <fullName evidence="4">Malonyl-CoA decarboxylase</fullName>
    </submittedName>
</protein>
<feature type="domain" description="Malonyl-CoA decarboxylase N-terminal" evidence="3">
    <location>
        <begin position="129"/>
        <end position="220"/>
    </location>
</feature>
<evidence type="ECO:0000313" key="4">
    <source>
        <dbReference type="EMBL" id="TPX40395.1"/>
    </source>
</evidence>
<dbReference type="InterPro" id="IPR038351">
    <property type="entry name" value="MCD_N_sf"/>
</dbReference>
<dbReference type="Gene3D" id="1.20.140.90">
    <property type="entry name" value="Malonyl-CoA decarboxylase, oligemerization domain"/>
    <property type="match status" value="1"/>
</dbReference>
<dbReference type="Pfam" id="PF17408">
    <property type="entry name" value="MCD_N"/>
    <property type="match status" value="1"/>
</dbReference>
<dbReference type="EMBL" id="QEAM01000391">
    <property type="protein sequence ID" value="TPX40395.1"/>
    <property type="molecule type" value="Genomic_DNA"/>
</dbReference>
<dbReference type="GO" id="GO:0005759">
    <property type="term" value="C:mitochondrial matrix"/>
    <property type="evidence" value="ECO:0007669"/>
    <property type="project" value="TreeGrafter"/>
</dbReference>
<dbReference type="Pfam" id="PF05292">
    <property type="entry name" value="MCD"/>
    <property type="match status" value="1"/>
</dbReference>
<reference evidence="4 5" key="1">
    <citation type="journal article" date="2019" name="Sci. Rep.">
        <title>Comparative genomics of chytrid fungi reveal insights into the obligate biotrophic and pathogenic lifestyle of Synchytrium endobioticum.</title>
        <authorList>
            <person name="van de Vossenberg B.T.L.H."/>
            <person name="Warris S."/>
            <person name="Nguyen H.D.T."/>
            <person name="van Gent-Pelzer M.P.E."/>
            <person name="Joly D.L."/>
            <person name="van de Geest H.C."/>
            <person name="Bonants P.J.M."/>
            <person name="Smith D.S."/>
            <person name="Levesque C.A."/>
            <person name="van der Lee T.A.J."/>
        </authorList>
    </citation>
    <scope>NUCLEOTIDE SEQUENCE [LARGE SCALE GENOMIC DNA]</scope>
    <source>
        <strain evidence="4 5">LEV6574</strain>
    </source>
</reference>
<evidence type="ECO:0000259" key="3">
    <source>
        <dbReference type="Pfam" id="PF17408"/>
    </source>
</evidence>
<organism evidence="4 5">
    <name type="scientific">Synchytrium endobioticum</name>
    <dbReference type="NCBI Taxonomy" id="286115"/>
    <lineage>
        <taxon>Eukaryota</taxon>
        <taxon>Fungi</taxon>
        <taxon>Fungi incertae sedis</taxon>
        <taxon>Chytridiomycota</taxon>
        <taxon>Chytridiomycota incertae sedis</taxon>
        <taxon>Chytridiomycetes</taxon>
        <taxon>Synchytriales</taxon>
        <taxon>Synchytriaceae</taxon>
        <taxon>Synchytrium</taxon>
    </lineage>
</organism>
<dbReference type="AlphaFoldDB" id="A0A507CMV6"/>
<keyword evidence="1" id="KW-0175">Coiled coil</keyword>
<dbReference type="InterPro" id="IPR042303">
    <property type="entry name" value="Malonyl_CoA_deC_C_sf"/>
</dbReference>
<feature type="coiled-coil region" evidence="1">
    <location>
        <begin position="140"/>
        <end position="167"/>
    </location>
</feature>
<comment type="caution">
    <text evidence="4">The sequence shown here is derived from an EMBL/GenBank/DDBJ whole genome shotgun (WGS) entry which is preliminary data.</text>
</comment>
<sequence length="544" mass="60740">MIVVVLYSVLTTGKSHCTLLEFGTSHRSRYVYAKKTPVVGLDIKCHTLVKLANILTTLPHVPESAFDIPDMPKPAEEGIKSLLFRAIPAKSHEQGDLLPSLLTQQAINFYQTLSKPLKSTYLRVLARDFGVDKTQALKAAVELTKSVDKTERAIVRAQEELRQALIAPYQKFFHQVNQLPEGMSWLVMLRADVLGLLEDDNDPLLHVLDIALKSLLGSWFGIGFLELERLTWNSPASVLEKVISYEAVHEIKSWVPHMKQRLSQGRLCYGFFHRAIPLLPLAYVQVALVDKMASSIQAILDDSQPSAKPEDLKIAMFYSITSTQRGLQGVDLGNFLIKRVVVEIKKNIPTVETFSTLSPIPGFCKWLRTQLNQEIGSGGATNLLENDEITKLLSGNAGGPLEAALKLNDILSFSDWASDNNLTELLMPVLLRLCSRYLLLEKKRSFCLDPVANFHLRNGASAHRINWMGDTSPKGRESSCGMMVNYNYIVPAIELNNQRYMHHGSVAIVSTVEGIHPSLRWAVRQGGRMFTIINDTAPPKEPHL</sequence>
<gene>
    <name evidence="4" type="ORF">SeLEV6574_g06630</name>
</gene>
<dbReference type="GO" id="GO:0050080">
    <property type="term" value="F:malonyl-CoA decarboxylase activity"/>
    <property type="evidence" value="ECO:0007669"/>
    <property type="project" value="InterPro"/>
</dbReference>
<dbReference type="GO" id="GO:0006085">
    <property type="term" value="P:acetyl-CoA biosynthetic process"/>
    <property type="evidence" value="ECO:0007669"/>
    <property type="project" value="TreeGrafter"/>
</dbReference>
<dbReference type="PANTHER" id="PTHR28641">
    <property type="match status" value="1"/>
</dbReference>
<dbReference type="GO" id="GO:0005782">
    <property type="term" value="C:peroxisomal matrix"/>
    <property type="evidence" value="ECO:0007669"/>
    <property type="project" value="TreeGrafter"/>
</dbReference>
<feature type="domain" description="Malonyl-CoA decarboxylase C-terminal" evidence="2">
    <location>
        <begin position="223"/>
        <end position="488"/>
    </location>
</feature>
<dbReference type="OrthoDB" id="426718at2759"/>
<dbReference type="InterPro" id="IPR007956">
    <property type="entry name" value="Malonyl_CoA_deC_C"/>
</dbReference>
<name>A0A507CMV6_9FUNG</name>
<proteinExistence type="predicted"/>
<evidence type="ECO:0000313" key="5">
    <source>
        <dbReference type="Proteomes" id="UP000320475"/>
    </source>
</evidence>